<evidence type="ECO:0008006" key="7">
    <source>
        <dbReference type="Google" id="ProtNLM"/>
    </source>
</evidence>
<dbReference type="Gene3D" id="1.20.58.480">
    <property type="match status" value="1"/>
</dbReference>
<dbReference type="PANTHER" id="PTHR28657">
    <property type="entry name" value="INDOLEAMINE 2,3-DIOXYGENASE"/>
    <property type="match status" value="1"/>
</dbReference>
<dbReference type="Proteomes" id="UP000279236">
    <property type="component" value="Unassembled WGS sequence"/>
</dbReference>
<comment type="caution">
    <text evidence="5">The sequence shown here is derived from an EMBL/GenBank/DDBJ whole genome shotgun (WGS) entry which is preliminary data.</text>
</comment>
<dbReference type="GO" id="GO:0046872">
    <property type="term" value="F:metal ion binding"/>
    <property type="evidence" value="ECO:0007669"/>
    <property type="project" value="UniProtKB-KW"/>
</dbReference>
<dbReference type="InterPro" id="IPR037217">
    <property type="entry name" value="Trp/Indoleamine_2_3_dOase-like"/>
</dbReference>
<dbReference type="GO" id="GO:0033754">
    <property type="term" value="F:indoleamine 2,3-dioxygenase activity"/>
    <property type="evidence" value="ECO:0007669"/>
    <property type="project" value="TreeGrafter"/>
</dbReference>
<keyword evidence="3 4" id="KW-0408">Iron</keyword>
<dbReference type="AlphaFoldDB" id="A0A427XIH3"/>
<keyword evidence="4" id="KW-0349">Heme</keyword>
<dbReference type="Pfam" id="PF01231">
    <property type="entry name" value="IDO"/>
    <property type="match status" value="1"/>
</dbReference>
<gene>
    <name evidence="5" type="ORF">EHS24_002280</name>
</gene>
<evidence type="ECO:0000256" key="4">
    <source>
        <dbReference type="PIRSR" id="PIRSR600898-1"/>
    </source>
</evidence>
<dbReference type="OrthoDB" id="540174at2759"/>
<accession>A0A427XIH3</accession>
<protein>
    <recommendedName>
        <fullName evidence="7">Indoleamine 2,3-dioxygenase</fullName>
    </recommendedName>
</protein>
<dbReference type="RefSeq" id="XP_028473701.1">
    <property type="nucleotide sequence ID" value="XM_028618023.1"/>
</dbReference>
<dbReference type="SUPFAM" id="SSF140959">
    <property type="entry name" value="Indolic compounds 2,3-dioxygenase-like"/>
    <property type="match status" value="1"/>
</dbReference>
<evidence type="ECO:0000256" key="2">
    <source>
        <dbReference type="ARBA" id="ARBA00022723"/>
    </source>
</evidence>
<dbReference type="GO" id="GO:0034354">
    <property type="term" value="P:'de novo' NAD+ biosynthetic process from L-tryptophan"/>
    <property type="evidence" value="ECO:0007669"/>
    <property type="project" value="TreeGrafter"/>
</dbReference>
<keyword evidence="2 4" id="KW-0479">Metal-binding</keyword>
<dbReference type="STRING" id="105984.A0A427XIH3"/>
<keyword evidence="6" id="KW-1185">Reference proteome</keyword>
<dbReference type="GO" id="GO:0019441">
    <property type="term" value="P:L-tryptophan catabolic process to kynurenine"/>
    <property type="evidence" value="ECO:0007669"/>
    <property type="project" value="InterPro"/>
</dbReference>
<comment type="similarity">
    <text evidence="1">Belongs to the indoleamine 2,3-dioxygenase family.</text>
</comment>
<evidence type="ECO:0000256" key="3">
    <source>
        <dbReference type="ARBA" id="ARBA00023004"/>
    </source>
</evidence>
<sequence length="558" mass="60006">MDAADHPHPLAALPPGHFLALPPTFSNDPRTSLTTASHAAPGLAPNVASLAAADFDVDVRTGFLPPTANVTRLFAPYDVWEDALDAARGAGPGDGLRLGGCGNGKREQAWREAVAAIGVLPTDQLDDLPHLRRAHLVLAFLLHFYVHSSPPKSHATPAEVPPSISVPLLAISPLVGLPPILTYADTVLWNVHAADKSRPTNMASNPPATTLGSFTNTKSEAGFYLVSAECEAAGAAALALMRQCLDELFLADELALRRLTVYLRQLAVQIDRVGDITLRMMTEVDPEEFYHLIRPWFRGGDGDGPNSPGWIFMGADEHALSEAENKLAGDNVVGRKFSGPSAGQSSLVHAFDIFLTVDHAPRPDEETGPVPLATGTATAAVAAKSPAGPETSTPATVIKLNATPLRAGTNDEASPASEHPHQQKSGVVEATFLQRMLQYMPLPHRTFLLHLSSHPTPLRDLVIKRADTHPALAAAYDEALAALRRFRDKHMRVVSRFIVQQARRAPSDRIRALLGDAREAEEIVEVEVDGLRGTGGTPLIRFLKRCRDNTSRAMVTEQ</sequence>
<reference evidence="5 6" key="1">
    <citation type="submission" date="2018-11" db="EMBL/GenBank/DDBJ databases">
        <title>Genome sequence of Apiotrichum porosum DSM 27194.</title>
        <authorList>
            <person name="Aliyu H."/>
            <person name="Gorte O."/>
            <person name="Ochsenreither K."/>
        </authorList>
    </citation>
    <scope>NUCLEOTIDE SEQUENCE [LARGE SCALE GENOMIC DNA]</scope>
    <source>
        <strain evidence="5 6">DSM 27194</strain>
    </source>
</reference>
<dbReference type="PANTHER" id="PTHR28657:SF5">
    <property type="entry name" value="INDOLEAMINE 2,3-DIOXYGENASE"/>
    <property type="match status" value="1"/>
</dbReference>
<dbReference type="GO" id="GO:0005737">
    <property type="term" value="C:cytoplasm"/>
    <property type="evidence" value="ECO:0007669"/>
    <property type="project" value="TreeGrafter"/>
</dbReference>
<feature type="binding site" description="proximal binding residue" evidence="4">
    <location>
        <position position="490"/>
    </location>
    <ligand>
        <name>heme b</name>
        <dbReference type="ChEBI" id="CHEBI:60344"/>
    </ligand>
    <ligandPart>
        <name>Fe</name>
        <dbReference type="ChEBI" id="CHEBI:18248"/>
    </ligandPart>
</feature>
<organism evidence="5 6">
    <name type="scientific">Apiotrichum porosum</name>
    <dbReference type="NCBI Taxonomy" id="105984"/>
    <lineage>
        <taxon>Eukaryota</taxon>
        <taxon>Fungi</taxon>
        <taxon>Dikarya</taxon>
        <taxon>Basidiomycota</taxon>
        <taxon>Agaricomycotina</taxon>
        <taxon>Tremellomycetes</taxon>
        <taxon>Trichosporonales</taxon>
        <taxon>Trichosporonaceae</taxon>
        <taxon>Apiotrichum</taxon>
    </lineage>
</organism>
<dbReference type="GeneID" id="39586823"/>
<name>A0A427XIH3_9TREE</name>
<proteinExistence type="inferred from homology"/>
<dbReference type="EMBL" id="RSCE01000012">
    <property type="protein sequence ID" value="RSH78554.1"/>
    <property type="molecule type" value="Genomic_DNA"/>
</dbReference>
<evidence type="ECO:0000313" key="6">
    <source>
        <dbReference type="Proteomes" id="UP000279236"/>
    </source>
</evidence>
<dbReference type="InterPro" id="IPR000898">
    <property type="entry name" value="Indolamine_dOase"/>
</dbReference>
<evidence type="ECO:0000256" key="1">
    <source>
        <dbReference type="ARBA" id="ARBA00007119"/>
    </source>
</evidence>
<dbReference type="GO" id="GO:0020037">
    <property type="term" value="F:heme binding"/>
    <property type="evidence" value="ECO:0007669"/>
    <property type="project" value="InterPro"/>
</dbReference>
<evidence type="ECO:0000313" key="5">
    <source>
        <dbReference type="EMBL" id="RSH78554.1"/>
    </source>
</evidence>